<name>A0A447Z2E6_9STRE</name>
<accession>A0A447Z2E6</accession>
<dbReference type="EMBL" id="LR134266">
    <property type="protein sequence ID" value="VED66505.1"/>
    <property type="molecule type" value="Genomic_DNA"/>
</dbReference>
<gene>
    <name evidence="1" type="ORF">NCTC3166_00289</name>
</gene>
<evidence type="ECO:0008006" key="3">
    <source>
        <dbReference type="Google" id="ProtNLM"/>
    </source>
</evidence>
<dbReference type="KEGG" id="svf:NCTC3166_00289"/>
<dbReference type="RefSeq" id="WP_126403711.1">
    <property type="nucleotide sequence ID" value="NZ_LR134266.1"/>
</dbReference>
<dbReference type="AlphaFoldDB" id="A0A447Z2E6"/>
<dbReference type="Proteomes" id="UP000270025">
    <property type="component" value="Chromosome"/>
</dbReference>
<keyword evidence="2" id="KW-1185">Reference proteome</keyword>
<evidence type="ECO:0000313" key="1">
    <source>
        <dbReference type="EMBL" id="VED66505.1"/>
    </source>
</evidence>
<proteinExistence type="predicted"/>
<sequence>MGSTGRIGVSPEEWNSAVNSAASSVAGVSGVTVQELEKTTLARFKALIEMQKKVEETLTNYKGYNAKSTQKMLEVAQKIVDEDAQYGADFEKKAANLRFK</sequence>
<reference evidence="1 2" key="1">
    <citation type="submission" date="2018-12" db="EMBL/GenBank/DDBJ databases">
        <authorList>
            <consortium name="Pathogen Informatics"/>
        </authorList>
    </citation>
    <scope>NUCLEOTIDE SEQUENCE [LARGE SCALE GENOMIC DNA]</scope>
    <source>
        <strain evidence="1 2">NCTC3166</strain>
    </source>
</reference>
<evidence type="ECO:0000313" key="2">
    <source>
        <dbReference type="Proteomes" id="UP000270025"/>
    </source>
</evidence>
<protein>
    <recommendedName>
        <fullName evidence="3">TIGR04197 family type VII secretion effector</fullName>
    </recommendedName>
</protein>
<organism evidence="1 2">
    <name type="scientific">Streptococcus viridans</name>
    <dbReference type="NCBI Taxonomy" id="78535"/>
    <lineage>
        <taxon>Bacteria</taxon>
        <taxon>Bacillati</taxon>
        <taxon>Bacillota</taxon>
        <taxon>Bacilli</taxon>
        <taxon>Lactobacillales</taxon>
        <taxon>Streptococcaceae</taxon>
        <taxon>Streptococcus</taxon>
    </lineage>
</organism>